<dbReference type="PROSITE" id="PS00636">
    <property type="entry name" value="DNAJ_1"/>
    <property type="match status" value="1"/>
</dbReference>
<evidence type="ECO:0000259" key="3">
    <source>
        <dbReference type="PROSITE" id="PS50076"/>
    </source>
</evidence>
<keyword evidence="1" id="KW-0408">Iron</keyword>
<feature type="binding site" evidence="1">
    <location>
        <position position="178"/>
    </location>
    <ligand>
        <name>Fe cation</name>
        <dbReference type="ChEBI" id="CHEBI:24875"/>
        <label>1</label>
    </ligand>
</feature>
<comment type="pathway">
    <text evidence="1">Cofactor biosynthesis; ubiquinone biosynthesis.</text>
</comment>
<dbReference type="CDD" id="cd01042">
    <property type="entry name" value="DMQH"/>
    <property type="match status" value="1"/>
</dbReference>
<dbReference type="InterPro" id="IPR011566">
    <property type="entry name" value="Ubq_synth_Coq7"/>
</dbReference>
<dbReference type="InterPro" id="IPR001623">
    <property type="entry name" value="DnaJ_domain"/>
</dbReference>
<protein>
    <recommendedName>
        <fullName evidence="1">5-demethoxyubiquinone hydroxylase, mitochondrial</fullName>
        <shortName evidence="1">DMQ hydroxylase</shortName>
        <ecNumber evidence="1">1.14.99.60</ecNumber>
    </recommendedName>
    <alternativeName>
        <fullName evidence="1">Ubiquinone biosynthesis monooxygenase COQ7</fullName>
    </alternativeName>
</protein>
<dbReference type="PANTHER" id="PTHR44272:SF3">
    <property type="entry name" value="J DOMAIN-CONTAINING PROTEIN"/>
    <property type="match status" value="1"/>
</dbReference>
<dbReference type="Proteomes" id="UP000035681">
    <property type="component" value="Unplaced"/>
</dbReference>
<feature type="binding site" evidence="1">
    <location>
        <position position="93"/>
    </location>
    <ligand>
        <name>Fe cation</name>
        <dbReference type="ChEBI" id="CHEBI:24875"/>
        <label>1</label>
    </ligand>
</feature>
<dbReference type="Gene3D" id="1.20.1260.10">
    <property type="match status" value="1"/>
</dbReference>
<comment type="subcellular location">
    <subcellularLocation>
        <location evidence="1">Mitochondrion inner membrane</location>
        <topology evidence="1">Peripheral membrane protein</topology>
        <orientation evidence="1">Matrix side</orientation>
    </subcellularLocation>
</comment>
<keyword evidence="1" id="KW-0831">Ubiquinone biosynthesis</keyword>
<keyword evidence="1" id="KW-0472">Membrane</keyword>
<dbReference type="STRING" id="6248.A0A0K0EJQ6"/>
<dbReference type="GO" id="GO:0008682">
    <property type="term" value="F:3-demethoxyubiquinol 3-hydroxylase activity"/>
    <property type="evidence" value="ECO:0007669"/>
    <property type="project" value="UniProtKB-EC"/>
</dbReference>
<comment type="catalytic activity">
    <reaction evidence="1">
        <text>a 5-methoxy-2-methyl-3-(all-trans-polyprenyl)benzene-1,4-diol + AH2 + O2 = a 3-demethylubiquinol + A + H2O</text>
        <dbReference type="Rhea" id="RHEA:50908"/>
        <dbReference type="Rhea" id="RHEA-COMP:10859"/>
        <dbReference type="Rhea" id="RHEA-COMP:10914"/>
        <dbReference type="ChEBI" id="CHEBI:13193"/>
        <dbReference type="ChEBI" id="CHEBI:15377"/>
        <dbReference type="ChEBI" id="CHEBI:15379"/>
        <dbReference type="ChEBI" id="CHEBI:17499"/>
        <dbReference type="ChEBI" id="CHEBI:84167"/>
        <dbReference type="ChEBI" id="CHEBI:84422"/>
        <dbReference type="EC" id="1.14.99.60"/>
    </reaction>
</comment>
<feature type="binding site" evidence="1">
    <location>
        <position position="178"/>
    </location>
    <ligand>
        <name>Fe cation</name>
        <dbReference type="ChEBI" id="CHEBI:24875"/>
        <label>2</label>
    </ligand>
</feature>
<dbReference type="InterPro" id="IPR018253">
    <property type="entry name" value="DnaJ_domain_CS"/>
</dbReference>
<feature type="domain" description="J" evidence="3">
    <location>
        <begin position="237"/>
        <end position="302"/>
    </location>
</feature>
<keyword evidence="1" id="KW-0560">Oxidoreductase</keyword>
<keyword evidence="1" id="KW-0496">Mitochondrion</keyword>
<dbReference type="Pfam" id="PF03232">
    <property type="entry name" value="COQ7"/>
    <property type="match status" value="1"/>
</dbReference>
<proteinExistence type="inferred from homology"/>
<keyword evidence="4" id="KW-1185">Reference proteome</keyword>
<keyword evidence="1" id="KW-0999">Mitochondrion inner membrane</keyword>
<dbReference type="SUPFAM" id="SSF46565">
    <property type="entry name" value="Chaperone J-domain"/>
    <property type="match status" value="1"/>
</dbReference>
<feature type="binding site" evidence="1">
    <location>
        <position position="181"/>
    </location>
    <ligand>
        <name>Fe cation</name>
        <dbReference type="ChEBI" id="CHEBI:24875"/>
        <label>2</label>
    </ligand>
</feature>
<dbReference type="InterPro" id="IPR052812">
    <property type="entry name" value="Plant_DnaJ_domain"/>
</dbReference>
<dbReference type="InterPro" id="IPR036869">
    <property type="entry name" value="J_dom_sf"/>
</dbReference>
<dbReference type="WBParaSite" id="TCONS_00007561.p1">
    <property type="protein sequence ID" value="TCONS_00007561.p1"/>
    <property type="gene ID" value="XLOC_005589"/>
</dbReference>
<dbReference type="GO" id="GO:0031314">
    <property type="term" value="C:extrinsic component of mitochondrial inner membrane"/>
    <property type="evidence" value="ECO:0007669"/>
    <property type="project" value="UniProtKB-UniRule"/>
</dbReference>
<feature type="binding site" evidence="1">
    <location>
        <position position="142"/>
    </location>
    <ligand>
        <name>Fe cation</name>
        <dbReference type="ChEBI" id="CHEBI:24875"/>
        <label>2</label>
    </ligand>
</feature>
<feature type="coiled-coil region" evidence="2">
    <location>
        <begin position="517"/>
        <end position="558"/>
    </location>
</feature>
<dbReference type="GO" id="GO:0006744">
    <property type="term" value="P:ubiquinone biosynthetic process"/>
    <property type="evidence" value="ECO:0007669"/>
    <property type="project" value="UniProtKB-UniRule"/>
</dbReference>
<dbReference type="EC" id="1.14.99.60" evidence="1"/>
<reference evidence="5" key="1">
    <citation type="submission" date="2015-08" db="UniProtKB">
        <authorList>
            <consortium name="WormBaseParasite"/>
        </authorList>
    </citation>
    <scope>IDENTIFICATION</scope>
</reference>
<comment type="similarity">
    <text evidence="1">Belongs to the COQ7 family.</text>
</comment>
<dbReference type="Pfam" id="PF00226">
    <property type="entry name" value="DnaJ"/>
    <property type="match status" value="1"/>
</dbReference>
<dbReference type="SMART" id="SM00271">
    <property type="entry name" value="DnaJ"/>
    <property type="match status" value="1"/>
</dbReference>
<dbReference type="PANTHER" id="PTHR44272">
    <property type="entry name" value="DNAJ DOMAIN (PROKARYOTIC HEAT SHOCK PROTEIN)"/>
    <property type="match status" value="1"/>
</dbReference>
<name>A0A0K0EJQ6_STRER</name>
<dbReference type="SUPFAM" id="SSF47240">
    <property type="entry name" value="Ferritin-like"/>
    <property type="match status" value="1"/>
</dbReference>
<evidence type="ECO:0000313" key="5">
    <source>
        <dbReference type="WBParaSite" id="SSTP_0000969600.1"/>
    </source>
</evidence>
<dbReference type="InterPro" id="IPR012347">
    <property type="entry name" value="Ferritin-like"/>
</dbReference>
<dbReference type="GO" id="GO:0016709">
    <property type="term" value="F:oxidoreductase activity, acting on paired donors, with incorporation or reduction of molecular oxygen, NAD(P)H as one donor, and incorporation of one atom of oxygen"/>
    <property type="evidence" value="ECO:0007669"/>
    <property type="project" value="UniProtKB-UniRule"/>
</dbReference>
<feature type="binding site" evidence="1">
    <location>
        <position position="60"/>
    </location>
    <ligand>
        <name>Fe cation</name>
        <dbReference type="ChEBI" id="CHEBI:24875"/>
        <label>1</label>
    </ligand>
</feature>
<evidence type="ECO:0000256" key="1">
    <source>
        <dbReference type="HAMAP-Rule" id="MF_03194"/>
    </source>
</evidence>
<comment type="subunit">
    <text evidence="1">Component of a multi-subunit COQ enzyme complex.</text>
</comment>
<evidence type="ECO:0000313" key="4">
    <source>
        <dbReference type="Proteomes" id="UP000035681"/>
    </source>
</evidence>
<dbReference type="AlphaFoldDB" id="A0A0K0EJQ6"/>
<dbReference type="WBParaSite" id="SSTP_0000969600.1">
    <property type="protein sequence ID" value="SSTP_0000969600.1"/>
    <property type="gene ID" value="SSTP_0000969600"/>
</dbReference>
<dbReference type="CDD" id="cd06257">
    <property type="entry name" value="DnaJ"/>
    <property type="match status" value="1"/>
</dbReference>
<comment type="cofactor">
    <cofactor evidence="1">
        <name>Fe cation</name>
        <dbReference type="ChEBI" id="CHEBI:24875"/>
    </cofactor>
    <text evidence="1">Binds 2 iron ions per subunit.</text>
</comment>
<comment type="function">
    <text evidence="1">Catalyzes the hydroxylation of 2-polyprenyl-3-methyl-6-methoxy-1,4-benzoquinol (DMQH2) during ubiquinone biosynthesis. Has also a structural role in the COQ enzyme complex, stabilizing other COQ polypeptides. Involved in lifespan determination in a ubiquinone-independent manner.</text>
</comment>
<feature type="binding site" evidence="1">
    <location>
        <position position="90"/>
    </location>
    <ligand>
        <name>Fe cation</name>
        <dbReference type="ChEBI" id="CHEBI:24875"/>
        <label>2</label>
    </ligand>
</feature>
<keyword evidence="1" id="KW-0503">Monooxygenase</keyword>
<keyword evidence="1" id="KW-0479">Metal-binding</keyword>
<dbReference type="HAMAP" id="MF_01658">
    <property type="entry name" value="COQ7"/>
    <property type="match status" value="1"/>
</dbReference>
<dbReference type="GO" id="GO:0046872">
    <property type="term" value="F:metal ion binding"/>
    <property type="evidence" value="ECO:0007669"/>
    <property type="project" value="UniProtKB-KW"/>
</dbReference>
<keyword evidence="2" id="KW-0175">Coiled coil</keyword>
<dbReference type="PRINTS" id="PR00625">
    <property type="entry name" value="JDOMAIN"/>
</dbReference>
<dbReference type="InterPro" id="IPR009078">
    <property type="entry name" value="Ferritin-like_SF"/>
</dbReference>
<dbReference type="Gene3D" id="1.10.287.110">
    <property type="entry name" value="DnaJ domain"/>
    <property type="match status" value="1"/>
</dbReference>
<feature type="binding site" evidence="1">
    <location>
        <position position="90"/>
    </location>
    <ligand>
        <name>Fe cation</name>
        <dbReference type="ChEBI" id="CHEBI:24875"/>
        <label>1</label>
    </ligand>
</feature>
<accession>A0A0K0EJQ6</accession>
<organism evidence="5">
    <name type="scientific">Strongyloides stercoralis</name>
    <name type="common">Threadworm</name>
    <dbReference type="NCBI Taxonomy" id="6248"/>
    <lineage>
        <taxon>Eukaryota</taxon>
        <taxon>Metazoa</taxon>
        <taxon>Ecdysozoa</taxon>
        <taxon>Nematoda</taxon>
        <taxon>Chromadorea</taxon>
        <taxon>Rhabditida</taxon>
        <taxon>Tylenchina</taxon>
        <taxon>Panagrolaimomorpha</taxon>
        <taxon>Strongyloidoidea</taxon>
        <taxon>Strongyloididae</taxon>
        <taxon>Strongyloides</taxon>
    </lineage>
</organism>
<dbReference type="PROSITE" id="PS50076">
    <property type="entry name" value="DNAJ_2"/>
    <property type="match status" value="1"/>
</dbReference>
<evidence type="ECO:0000256" key="2">
    <source>
        <dbReference type="SAM" id="Coils"/>
    </source>
</evidence>
<sequence>MLVLKNFSTKSQLISSIAIRTLSSKDSSTNERSAFDKQPLSPEKRKELIEKILRVNHMGELAADRIYAGQLSILKGTSVSSVIQHMWRDEKHHLDTFERLLEKKDVNPTIFAPILNLVAFGLGAGTAMISKEAAMACTIAVEELIVKHYNDQIKELVADDPVLHGELLKIISKFRDEELEHHDTGVEYDGLKAPGYDLLKGIIQNGFLVCLEEKRHLEEMVNKIASDNSIKKDTSTDYYELLGVEKTATEADIKNAYRKLALKYHPDRNPNDTHAQEMFKEISVAYSILSDPNRRRQYDISGPSETVLDFDGVDLSNDIGAVGRVFGALFSKLGVPIPTVVPAKILGQAKEICCGESGSPAVTLLEPGKSIDGSVNKQEGNFYKFVVTEADQKQGIIVRVSSTSMSKFKLIIFDKDGGVRQIQESQKKRNCTSAELFYVPFDRVHIGEFVPLKHFMEDKDTPITFHYLDALEPRGSFPLRLGDQIICVYGDQFLTRTKYSVQILLLNEECSGTIKNIRNLETTLTSKKAEMAKFQNEYTEAKKRYEEAKQKLKDEDKFILDSLKSRDKFYDELYENCQKPFADKTVSNGRKGSKSFFGSIFS</sequence>
<dbReference type="UniPathway" id="UPA00232"/>